<dbReference type="AlphaFoldDB" id="A0A9N8DCU9"/>
<keyword evidence="4" id="KW-0732">Signal</keyword>
<keyword evidence="8" id="KW-1015">Disulfide bond</keyword>
<evidence type="ECO:0000256" key="4">
    <source>
        <dbReference type="ARBA" id="ARBA00022729"/>
    </source>
</evidence>
<evidence type="ECO:0000256" key="2">
    <source>
        <dbReference type="ARBA" id="ARBA00022670"/>
    </source>
</evidence>
<evidence type="ECO:0000256" key="3">
    <source>
        <dbReference type="ARBA" id="ARBA00022723"/>
    </source>
</evidence>
<feature type="compositionally biased region" description="Polar residues" evidence="9">
    <location>
        <begin position="430"/>
        <end position="439"/>
    </location>
</feature>
<evidence type="ECO:0000259" key="10">
    <source>
        <dbReference type="Pfam" id="PF05572"/>
    </source>
</evidence>
<keyword evidence="12" id="KW-1185">Reference proteome</keyword>
<dbReference type="Pfam" id="PF05572">
    <property type="entry name" value="Peptidase_M43"/>
    <property type="match status" value="1"/>
</dbReference>
<evidence type="ECO:0000256" key="5">
    <source>
        <dbReference type="ARBA" id="ARBA00022801"/>
    </source>
</evidence>
<dbReference type="PANTHER" id="PTHR47466">
    <property type="match status" value="1"/>
</dbReference>
<sequence length="491" mass="54046">MVVAAGKSWKSINEWTHSEEFRDNQKHVQCGSKEPTLHEMMAASTVTKQWLAQHTCDNLEETSKRNPHCPKSGLRATTNSEPIRIAVKWHSIARSDGSRAATDQQIVDSVDALNRAFAHATTGGFVFEFDLARDKTESFDDDWHSLDSDHDLDYKSELRQGDCTTLNIYSTGPVEGVFGWGTKAFHCYDWDSQDDEQEDKPTSCYNRCQDEMDNDGVVIRYETVAGGSAEDYDEGDVLVHEVGHWLGLYHTFQNGCDRPGDFILDTPAESGPAFGCEKPKDTCTGDDHEGSDPIHNFMNLSNDPCMFEFTDGQFAWMYAQWDAYRAPLAETTDKPSVAPTFFPATPSPTPKTSSFTSVISIVIPTPSPTPKMESFGSVSINLPPQQVVVPVVSRINDDIDNNATEALGVVATVATNSSASTTTILSVTRNNDRNNTQKTKGGGGFSSSSRGTTAIMGNVEDNEDDDIWDDVVVDGSGWTGEIGVEEEYEDY</sequence>
<keyword evidence="7 11" id="KW-0482">Metalloprotease</keyword>
<dbReference type="PANTHER" id="PTHR47466:SF1">
    <property type="entry name" value="METALLOPROTEASE MEP1 (AFU_ORTHOLOGUE AFUA_1G07730)-RELATED"/>
    <property type="match status" value="1"/>
</dbReference>
<dbReference type="OrthoDB" id="47886at2759"/>
<evidence type="ECO:0000256" key="7">
    <source>
        <dbReference type="ARBA" id="ARBA00023049"/>
    </source>
</evidence>
<name>A0A9N8DCU9_9STRA</name>
<dbReference type="SUPFAM" id="SSF55486">
    <property type="entry name" value="Metalloproteases ('zincins'), catalytic domain"/>
    <property type="match status" value="1"/>
</dbReference>
<dbReference type="InterPro" id="IPR024079">
    <property type="entry name" value="MetalloPept_cat_dom_sf"/>
</dbReference>
<protein>
    <submittedName>
        <fullName evidence="11">Extracellular metalloprotease GLRG</fullName>
    </submittedName>
</protein>
<keyword evidence="2" id="KW-0645">Protease</keyword>
<evidence type="ECO:0000313" key="12">
    <source>
        <dbReference type="Proteomes" id="UP001153069"/>
    </source>
</evidence>
<dbReference type="CDD" id="cd04275">
    <property type="entry name" value="ZnMc_pappalysin_like"/>
    <property type="match status" value="1"/>
</dbReference>
<dbReference type="InterPro" id="IPR008754">
    <property type="entry name" value="Peptidase_M43"/>
</dbReference>
<gene>
    <name evidence="11" type="ORF">SEMRO_94_G049090.1</name>
</gene>
<dbReference type="GO" id="GO:0008237">
    <property type="term" value="F:metallopeptidase activity"/>
    <property type="evidence" value="ECO:0007669"/>
    <property type="project" value="UniProtKB-KW"/>
</dbReference>
<keyword evidence="3" id="KW-0479">Metal-binding</keyword>
<comment type="caution">
    <text evidence="11">The sequence shown here is derived from an EMBL/GenBank/DDBJ whole genome shotgun (WGS) entry which is preliminary data.</text>
</comment>
<evidence type="ECO:0000256" key="6">
    <source>
        <dbReference type="ARBA" id="ARBA00022833"/>
    </source>
</evidence>
<evidence type="ECO:0000256" key="9">
    <source>
        <dbReference type="SAM" id="MobiDB-lite"/>
    </source>
</evidence>
<dbReference type="GO" id="GO:0006508">
    <property type="term" value="P:proteolysis"/>
    <property type="evidence" value="ECO:0007669"/>
    <property type="project" value="UniProtKB-KW"/>
</dbReference>
<evidence type="ECO:0000256" key="1">
    <source>
        <dbReference type="ARBA" id="ARBA00008721"/>
    </source>
</evidence>
<feature type="domain" description="Peptidase M43 pregnancy-associated plasma-A" evidence="10">
    <location>
        <begin position="231"/>
        <end position="318"/>
    </location>
</feature>
<dbReference type="GO" id="GO:0046872">
    <property type="term" value="F:metal ion binding"/>
    <property type="evidence" value="ECO:0007669"/>
    <property type="project" value="UniProtKB-KW"/>
</dbReference>
<comment type="similarity">
    <text evidence="1">Belongs to the peptidase M43B family.</text>
</comment>
<keyword evidence="6" id="KW-0862">Zinc</keyword>
<reference evidence="11" key="1">
    <citation type="submission" date="2020-06" db="EMBL/GenBank/DDBJ databases">
        <authorList>
            <consortium name="Plant Systems Biology data submission"/>
        </authorList>
    </citation>
    <scope>NUCLEOTIDE SEQUENCE</scope>
    <source>
        <strain evidence="11">D6</strain>
    </source>
</reference>
<evidence type="ECO:0000256" key="8">
    <source>
        <dbReference type="ARBA" id="ARBA00023157"/>
    </source>
</evidence>
<accession>A0A9N8DCU9</accession>
<dbReference type="Proteomes" id="UP001153069">
    <property type="component" value="Unassembled WGS sequence"/>
</dbReference>
<keyword evidence="5" id="KW-0378">Hydrolase</keyword>
<dbReference type="EMBL" id="CAICTM010000093">
    <property type="protein sequence ID" value="CAB9500897.1"/>
    <property type="molecule type" value="Genomic_DNA"/>
</dbReference>
<organism evidence="11 12">
    <name type="scientific">Seminavis robusta</name>
    <dbReference type="NCBI Taxonomy" id="568900"/>
    <lineage>
        <taxon>Eukaryota</taxon>
        <taxon>Sar</taxon>
        <taxon>Stramenopiles</taxon>
        <taxon>Ochrophyta</taxon>
        <taxon>Bacillariophyta</taxon>
        <taxon>Bacillariophyceae</taxon>
        <taxon>Bacillariophycidae</taxon>
        <taxon>Naviculales</taxon>
        <taxon>Naviculaceae</taxon>
        <taxon>Seminavis</taxon>
    </lineage>
</organism>
<evidence type="ECO:0000313" key="11">
    <source>
        <dbReference type="EMBL" id="CAB9500897.1"/>
    </source>
</evidence>
<feature type="region of interest" description="Disordered" evidence="9">
    <location>
        <begin position="430"/>
        <end position="466"/>
    </location>
</feature>
<dbReference type="Gene3D" id="3.40.390.10">
    <property type="entry name" value="Collagenase (Catalytic Domain)"/>
    <property type="match status" value="1"/>
</dbReference>
<proteinExistence type="inferred from homology"/>